<evidence type="ECO:0000256" key="6">
    <source>
        <dbReference type="ARBA" id="ARBA00023136"/>
    </source>
</evidence>
<feature type="transmembrane region" description="Helical" evidence="7">
    <location>
        <begin position="341"/>
        <end position="361"/>
    </location>
</feature>
<evidence type="ECO:0000256" key="1">
    <source>
        <dbReference type="ARBA" id="ARBA00004651"/>
    </source>
</evidence>
<dbReference type="PIRSF" id="PIRSF006060">
    <property type="entry name" value="AA_transporter"/>
    <property type="match status" value="1"/>
</dbReference>
<evidence type="ECO:0000256" key="3">
    <source>
        <dbReference type="ARBA" id="ARBA00022475"/>
    </source>
</evidence>
<dbReference type="HOGENOM" id="CLU_020854_4_0_9"/>
<feature type="transmembrane region" description="Helical" evidence="7">
    <location>
        <begin position="367"/>
        <end position="390"/>
    </location>
</feature>
<feature type="transmembrane region" description="Helical" evidence="7">
    <location>
        <begin position="410"/>
        <end position="432"/>
    </location>
</feature>
<keyword evidence="4 7" id="KW-0812">Transmembrane</keyword>
<dbReference type="PANTHER" id="PTHR42770">
    <property type="entry name" value="AMINO ACID TRANSPORTER-RELATED"/>
    <property type="match status" value="1"/>
</dbReference>
<dbReference type="Pfam" id="PF13520">
    <property type="entry name" value="AA_permease_2"/>
    <property type="match status" value="1"/>
</dbReference>
<dbReference type="STRING" id="44009.RV01_GL001831"/>
<proteinExistence type="predicted"/>
<keyword evidence="6 7" id="KW-0472">Membrane</keyword>
<dbReference type="GO" id="GO:0005886">
    <property type="term" value="C:plasma membrane"/>
    <property type="evidence" value="ECO:0007669"/>
    <property type="project" value="UniProtKB-SubCell"/>
</dbReference>
<dbReference type="GO" id="GO:0022857">
    <property type="term" value="F:transmembrane transporter activity"/>
    <property type="evidence" value="ECO:0007669"/>
    <property type="project" value="InterPro"/>
</dbReference>
<feature type="transmembrane region" description="Helical" evidence="7">
    <location>
        <begin position="444"/>
        <end position="465"/>
    </location>
</feature>
<feature type="transmembrane region" description="Helical" evidence="7">
    <location>
        <begin position="200"/>
        <end position="217"/>
    </location>
</feature>
<dbReference type="InterPro" id="IPR050367">
    <property type="entry name" value="APC_superfamily"/>
</dbReference>
<dbReference type="eggNOG" id="COG0531">
    <property type="taxonomic scope" value="Bacteria"/>
</dbReference>
<protein>
    <submittedName>
        <fullName evidence="8">Glutamate:gamma-aminobutyrate antiporter</fullName>
    </submittedName>
</protein>
<keyword evidence="2" id="KW-0813">Transport</keyword>
<dbReference type="Gene3D" id="1.20.1740.10">
    <property type="entry name" value="Amino acid/polyamine transporter I"/>
    <property type="match status" value="1"/>
</dbReference>
<dbReference type="EMBL" id="AHYR01000011">
    <property type="protein sequence ID" value="EOT39275.1"/>
    <property type="molecule type" value="Genomic_DNA"/>
</dbReference>
<feature type="transmembrane region" description="Helical" evidence="7">
    <location>
        <begin position="128"/>
        <end position="146"/>
    </location>
</feature>
<dbReference type="AlphaFoldDB" id="S0KED7"/>
<organism evidence="8 9">
    <name type="scientific">Enterococcus dispar ATCC 51266</name>
    <dbReference type="NCBI Taxonomy" id="1139219"/>
    <lineage>
        <taxon>Bacteria</taxon>
        <taxon>Bacillati</taxon>
        <taxon>Bacillota</taxon>
        <taxon>Bacilli</taxon>
        <taxon>Lactobacillales</taxon>
        <taxon>Enterococcaceae</taxon>
        <taxon>Enterococcus</taxon>
    </lineage>
</organism>
<keyword evidence="3" id="KW-1003">Cell membrane</keyword>
<evidence type="ECO:0000313" key="9">
    <source>
        <dbReference type="Proteomes" id="UP000014127"/>
    </source>
</evidence>
<dbReference type="InterPro" id="IPR002293">
    <property type="entry name" value="AA/rel_permease1"/>
</dbReference>
<accession>S0KED7</accession>
<feature type="transmembrane region" description="Helical" evidence="7">
    <location>
        <begin position="158"/>
        <end position="180"/>
    </location>
</feature>
<evidence type="ECO:0000256" key="7">
    <source>
        <dbReference type="SAM" id="Phobius"/>
    </source>
</evidence>
<sequence length="478" mass="52162">MSESKTKLPAKKLTFFGFLAMTISMVVSLYEYPTFAASGFSLVFFLLLGGLLWFIPVALCAAEMATVKGWEKGGIYTWVSNTLGKRFGFAAIFFQWFEITVGYLTMLYFLTGALSYATGITAIQNNRFLKLAVLLIIFWAILLSQLKGTKYTSLIARIGFMAGILLPALILFALGIHYVASGAPLQTTLSFKTLIPDFSKLPTLVVFVSFILAYMGVETSASHANEMENPKKNYPLAMFVLVILAIILDTFGGLTVATTVPQHGLSLNTGVIQSLEFLLRHLNPSLAWVAKVLALLVCLGVIGEIASWVTSPSKALHVAAEDGLLPTYFAYENSHGMPAHLMIANGIVASIWAAVFTLSGGGNNMSFLAAMSLTVVIYLMLYFMFFIGYLKMVHSDVQLERAYQVPGGKVVKTIIACLGLLTSLFAFAISFVPPASIAPSQRGIYETILIVSYLIVLVIPFAIYANRHKFSTVTKVKK</sequence>
<feature type="transmembrane region" description="Helical" evidence="7">
    <location>
        <begin position="42"/>
        <end position="66"/>
    </location>
</feature>
<evidence type="ECO:0000256" key="2">
    <source>
        <dbReference type="ARBA" id="ARBA00022448"/>
    </source>
</evidence>
<feature type="transmembrane region" description="Helical" evidence="7">
    <location>
        <begin position="12"/>
        <end position="30"/>
    </location>
</feature>
<feature type="transmembrane region" description="Helical" evidence="7">
    <location>
        <begin position="238"/>
        <end position="260"/>
    </location>
</feature>
<dbReference type="OrthoDB" id="9791588at2"/>
<dbReference type="RefSeq" id="WP_016173391.1">
    <property type="nucleotide sequence ID" value="NZ_ASWK01000001.1"/>
</dbReference>
<feature type="transmembrane region" description="Helical" evidence="7">
    <location>
        <begin position="286"/>
        <end position="309"/>
    </location>
</feature>
<comment type="caution">
    <text evidence="8">The sequence shown here is derived from an EMBL/GenBank/DDBJ whole genome shotgun (WGS) entry which is preliminary data.</text>
</comment>
<reference evidence="8 9" key="1">
    <citation type="submission" date="2013-03" db="EMBL/GenBank/DDBJ databases">
        <title>The Genome Sequence of Enterococcus dispar ATCC_51266 (Illumina only assembly).</title>
        <authorList>
            <consortium name="The Broad Institute Genomics Platform"/>
            <consortium name="The Broad Institute Genome Sequencing Center for Infectious Disease"/>
            <person name="Earl A."/>
            <person name="Russ C."/>
            <person name="Gilmore M."/>
            <person name="Surin D."/>
            <person name="Walker B."/>
            <person name="Young S."/>
            <person name="Zeng Q."/>
            <person name="Gargeya S."/>
            <person name="Fitzgerald M."/>
            <person name="Haas B."/>
            <person name="Abouelleil A."/>
            <person name="Allen A.W."/>
            <person name="Alvarado L."/>
            <person name="Arachchi H.M."/>
            <person name="Berlin A.M."/>
            <person name="Chapman S.B."/>
            <person name="Gainer-Dewar J."/>
            <person name="Goldberg J."/>
            <person name="Griggs A."/>
            <person name="Gujja S."/>
            <person name="Hansen M."/>
            <person name="Howarth C."/>
            <person name="Imamovic A."/>
            <person name="Ireland A."/>
            <person name="Larimer J."/>
            <person name="McCowan C."/>
            <person name="Murphy C."/>
            <person name="Pearson M."/>
            <person name="Poon T.W."/>
            <person name="Priest M."/>
            <person name="Roberts A."/>
            <person name="Saif S."/>
            <person name="Shea T."/>
            <person name="Sisk P."/>
            <person name="Sykes S."/>
            <person name="Wortman J."/>
            <person name="Nusbaum C."/>
            <person name="Birren B."/>
        </authorList>
    </citation>
    <scope>NUCLEOTIDE SEQUENCE [LARGE SCALE GENOMIC DNA]</scope>
    <source>
        <strain evidence="8 9">ATCC 51266</strain>
    </source>
</reference>
<dbReference type="Proteomes" id="UP000014127">
    <property type="component" value="Unassembled WGS sequence"/>
</dbReference>
<keyword evidence="9" id="KW-1185">Reference proteome</keyword>
<gene>
    <name evidence="8" type="ORF">OMK_02271</name>
</gene>
<evidence type="ECO:0000256" key="5">
    <source>
        <dbReference type="ARBA" id="ARBA00022989"/>
    </source>
</evidence>
<dbReference type="PATRIC" id="fig|1139219.3.peg.2215"/>
<feature type="transmembrane region" description="Helical" evidence="7">
    <location>
        <begin position="87"/>
        <end position="108"/>
    </location>
</feature>
<dbReference type="PANTHER" id="PTHR42770:SF15">
    <property type="entry name" value="GLUTAMATE_GAMMA-AMINOBUTYRATE ANTIPORTER-RELATED"/>
    <property type="match status" value="1"/>
</dbReference>
<evidence type="ECO:0000256" key="4">
    <source>
        <dbReference type="ARBA" id="ARBA00022692"/>
    </source>
</evidence>
<comment type="subcellular location">
    <subcellularLocation>
        <location evidence="1">Cell membrane</location>
        <topology evidence="1">Multi-pass membrane protein</topology>
    </subcellularLocation>
</comment>
<keyword evidence="5 7" id="KW-1133">Transmembrane helix</keyword>
<name>S0KED7_9ENTE</name>
<evidence type="ECO:0000313" key="8">
    <source>
        <dbReference type="EMBL" id="EOT39275.1"/>
    </source>
</evidence>